<feature type="region of interest" description="Disordered" evidence="1">
    <location>
        <begin position="93"/>
        <end position="124"/>
    </location>
</feature>
<dbReference type="EMBL" id="MGAF01000001">
    <property type="protein sequence ID" value="OGK42964.1"/>
    <property type="molecule type" value="Genomic_DNA"/>
</dbReference>
<gene>
    <name evidence="2" type="ORF">A3A74_05855</name>
</gene>
<accession>A0A1F7IHY6</accession>
<evidence type="ECO:0000256" key="1">
    <source>
        <dbReference type="SAM" id="MobiDB-lite"/>
    </source>
</evidence>
<evidence type="ECO:0000313" key="2">
    <source>
        <dbReference type="EMBL" id="OGK42964.1"/>
    </source>
</evidence>
<feature type="compositionally biased region" description="Polar residues" evidence="1">
    <location>
        <begin position="114"/>
        <end position="124"/>
    </location>
</feature>
<reference evidence="2 3" key="1">
    <citation type="journal article" date="2016" name="Nat. Commun.">
        <title>Thousands of microbial genomes shed light on interconnected biogeochemical processes in an aquifer system.</title>
        <authorList>
            <person name="Anantharaman K."/>
            <person name="Brown C.T."/>
            <person name="Hug L.A."/>
            <person name="Sharon I."/>
            <person name="Castelle C.J."/>
            <person name="Probst A.J."/>
            <person name="Thomas B.C."/>
            <person name="Singh A."/>
            <person name="Wilkins M.J."/>
            <person name="Karaoz U."/>
            <person name="Brodie E.L."/>
            <person name="Williams K.H."/>
            <person name="Hubbard S.S."/>
            <person name="Banfield J.F."/>
        </authorList>
    </citation>
    <scope>NUCLEOTIDE SEQUENCE [LARGE SCALE GENOMIC DNA]</scope>
</reference>
<dbReference type="Proteomes" id="UP000179270">
    <property type="component" value="Unassembled WGS sequence"/>
</dbReference>
<organism evidence="2 3">
    <name type="scientific">Candidatus Roizmanbacteria bacterium RIFCSPLOWO2_01_FULL_35_13</name>
    <dbReference type="NCBI Taxonomy" id="1802055"/>
    <lineage>
        <taxon>Bacteria</taxon>
        <taxon>Candidatus Roizmaniibacteriota</taxon>
    </lineage>
</organism>
<evidence type="ECO:0000313" key="3">
    <source>
        <dbReference type="Proteomes" id="UP000179270"/>
    </source>
</evidence>
<protein>
    <submittedName>
        <fullName evidence="2">Uncharacterized protein</fullName>
    </submittedName>
</protein>
<proteinExistence type="predicted"/>
<name>A0A1F7IHY6_9BACT</name>
<sequence>MNNEGFKKFLLFVVAPALVIGFLGSLKDTNPVITVNQPLTTTPTFIAQATDMLLTNTPIAATTSTQTQCNPGEISLNDALSGSTVCSPITPAPGSLSDVLEGGPMDGGPDNNPFTSDTLPTIIP</sequence>
<dbReference type="AlphaFoldDB" id="A0A1F7IHY6"/>
<comment type="caution">
    <text evidence="2">The sequence shown here is derived from an EMBL/GenBank/DDBJ whole genome shotgun (WGS) entry which is preliminary data.</text>
</comment>